<gene>
    <name evidence="1" type="ORF">GXP70_25960</name>
</gene>
<dbReference type="SUPFAM" id="SSF52540">
    <property type="entry name" value="P-loop containing nucleoside triphosphate hydrolases"/>
    <property type="match status" value="1"/>
</dbReference>
<protein>
    <submittedName>
        <fullName evidence="1">ATP-binding protein</fullName>
    </submittedName>
</protein>
<accession>A0A6C0G511</accession>
<name>A0A6C0G511_9BACL</name>
<dbReference type="Proteomes" id="UP000476064">
    <property type="component" value="Chromosome"/>
</dbReference>
<sequence length="191" mass="21404">MSRFVLMTVGKTHSGKTTFARSLERELPNAVVIDQDHHAGFLAAYYKPLLPQQHSNALKHAITQTIVEYAIAETDKHVLLCNSNLDYSARKRLLDPFHAHGFSSILVYFDLPSHLLHERVAASGRSAALGIEVSFDDVLDRQEARYDNGEWTAPGRDETHARFVIDDPAQTGHVKQRILRIIQASADNHPS</sequence>
<dbReference type="AlphaFoldDB" id="A0A6C0G511"/>
<dbReference type="GO" id="GO:0005524">
    <property type="term" value="F:ATP binding"/>
    <property type="evidence" value="ECO:0007669"/>
    <property type="project" value="UniProtKB-KW"/>
</dbReference>
<reference evidence="1 2" key="1">
    <citation type="submission" date="2020-01" db="EMBL/GenBank/DDBJ databases">
        <title>Paenibacillus sp. nov., isolated from tomato rhizosphere.</title>
        <authorList>
            <person name="Weon H.-Y."/>
            <person name="Lee S.A."/>
        </authorList>
    </citation>
    <scope>NUCLEOTIDE SEQUENCE [LARGE SCALE GENOMIC DNA]</scope>
    <source>
        <strain evidence="1 2">12200R-189</strain>
    </source>
</reference>
<dbReference type="KEGG" id="plyc:GXP70_25960"/>
<dbReference type="Gene3D" id="3.40.50.300">
    <property type="entry name" value="P-loop containing nucleotide triphosphate hydrolases"/>
    <property type="match status" value="1"/>
</dbReference>
<keyword evidence="1" id="KW-0067">ATP-binding</keyword>
<proteinExistence type="predicted"/>
<dbReference type="Pfam" id="PF13671">
    <property type="entry name" value="AAA_33"/>
    <property type="match status" value="1"/>
</dbReference>
<dbReference type="InterPro" id="IPR027417">
    <property type="entry name" value="P-loop_NTPase"/>
</dbReference>
<evidence type="ECO:0000313" key="2">
    <source>
        <dbReference type="Proteomes" id="UP000476064"/>
    </source>
</evidence>
<organism evidence="1 2">
    <name type="scientific">Paenibacillus lycopersici</name>
    <dbReference type="NCBI Taxonomy" id="2704462"/>
    <lineage>
        <taxon>Bacteria</taxon>
        <taxon>Bacillati</taxon>
        <taxon>Bacillota</taxon>
        <taxon>Bacilli</taxon>
        <taxon>Bacillales</taxon>
        <taxon>Paenibacillaceae</taxon>
        <taxon>Paenibacillus</taxon>
    </lineage>
</organism>
<keyword evidence="1" id="KW-0547">Nucleotide-binding</keyword>
<keyword evidence="2" id="KW-1185">Reference proteome</keyword>
<evidence type="ECO:0000313" key="1">
    <source>
        <dbReference type="EMBL" id="QHT63071.1"/>
    </source>
</evidence>
<dbReference type="EMBL" id="CP048209">
    <property type="protein sequence ID" value="QHT63071.1"/>
    <property type="molecule type" value="Genomic_DNA"/>
</dbReference>